<feature type="chain" id="PRO_5022072423" evidence="1">
    <location>
        <begin position="24"/>
        <end position="744"/>
    </location>
</feature>
<dbReference type="Pfam" id="PF07583">
    <property type="entry name" value="PSCyt2"/>
    <property type="match status" value="1"/>
</dbReference>
<sequence length="744" mass="82128" precursor="true">MNIKSILFLLFTGLPLLSTTAYSENLPVSDSSTVPSFRRDVMPVFFRAGCNAGTCHGSARGKDGYMLSLFGYDPAGDYLRTVEEIPGRRINVAVPEKSLLLLKATGGVPHTGGKLMERDSELAMTLLAWIEAGAPDDVGEIPDVADIAVSKTSLVFDKAEQTEGLRVTATYTDGSTRDVTSLALYGTNNPSVAEIDSAGRVTSKGPGDTTVFARYSRFTVGAEVIRLPSAEGFDWPDPAENNYIDRLVFERLNKLRIVPSELCDDETFLRRVTLDLAARPPTVEEYYSFMADTSADKRARKIDELLESEDFTDYMTSLWGELLRINSHDYTGRADSHKPANAFHAWIRDQIAADRPFDEVVADMATAVGSTNINGETGLYTMLVKDSKLKPKVLAADFSQLFLGVRMQCAECHNHPFDRWTMDDYYGFVSFFTCVKRKSGSDSRDRRVIFDPSAPPAEHALDGRPVPAKLLGAVEPVGGEGDPRRALAAWIKSPENDLFNRNIVNRLWAHLLGTGIVEPVDDFRATNPPANGPLLDALASQFTKHGRRLRPIIRDICNSRVYQLSVEPTPSGMNDLRQFSHAQLRRLRADVLLDTVVAVTGEPRSFPRSPRGTKAINFINRSKSYSESGDHVLDTFGQSPRKSVCACDTTTAPSLSQVMHLLVGETVGPRVSKSATKGALNEIIQEAKSPESVIDAIFIRVLSRRPTTAERETMLKLLQEDKPLTVYKDIFAGLMSSNEFLFNH</sequence>
<dbReference type="Pfam" id="PF07587">
    <property type="entry name" value="PSD1"/>
    <property type="match status" value="1"/>
</dbReference>
<dbReference type="AlphaFoldDB" id="A0A517T8P3"/>
<proteinExistence type="predicted"/>
<dbReference type="EMBL" id="CP036316">
    <property type="protein sequence ID" value="QDT64718.1"/>
    <property type="molecule type" value="Genomic_DNA"/>
</dbReference>
<organism evidence="3 4">
    <name type="scientific">Calycomorphotria hydatis</name>
    <dbReference type="NCBI Taxonomy" id="2528027"/>
    <lineage>
        <taxon>Bacteria</taxon>
        <taxon>Pseudomonadati</taxon>
        <taxon>Planctomycetota</taxon>
        <taxon>Planctomycetia</taxon>
        <taxon>Planctomycetales</taxon>
        <taxon>Planctomycetaceae</taxon>
        <taxon>Calycomorphotria</taxon>
    </lineage>
</organism>
<dbReference type="Proteomes" id="UP000319976">
    <property type="component" value="Chromosome"/>
</dbReference>
<dbReference type="OrthoDB" id="222710at2"/>
<dbReference type="InterPro" id="IPR011444">
    <property type="entry name" value="DUF1549"/>
</dbReference>
<gene>
    <name evidence="3" type="ORF">V22_19590</name>
</gene>
<evidence type="ECO:0000259" key="2">
    <source>
        <dbReference type="SMART" id="SM00635"/>
    </source>
</evidence>
<protein>
    <submittedName>
        <fullName evidence="3">Bacterial Ig-like domain (Group 2)</fullName>
    </submittedName>
</protein>
<keyword evidence="1" id="KW-0732">Signal</keyword>
<dbReference type="Gene3D" id="2.60.40.1080">
    <property type="match status" value="1"/>
</dbReference>
<dbReference type="KEGG" id="chya:V22_19590"/>
<feature type="signal peptide" evidence="1">
    <location>
        <begin position="1"/>
        <end position="23"/>
    </location>
</feature>
<name>A0A517T8P3_9PLAN</name>
<accession>A0A517T8P3</accession>
<feature type="domain" description="BIG2" evidence="2">
    <location>
        <begin position="143"/>
        <end position="223"/>
    </location>
</feature>
<dbReference type="InterPro" id="IPR022655">
    <property type="entry name" value="DUF1553"/>
</dbReference>
<keyword evidence="4" id="KW-1185">Reference proteome</keyword>
<evidence type="ECO:0000256" key="1">
    <source>
        <dbReference type="SAM" id="SignalP"/>
    </source>
</evidence>
<dbReference type="RefSeq" id="WP_145262123.1">
    <property type="nucleotide sequence ID" value="NZ_CP036316.1"/>
</dbReference>
<dbReference type="InterPro" id="IPR003343">
    <property type="entry name" value="Big_2"/>
</dbReference>
<dbReference type="PANTHER" id="PTHR35889">
    <property type="entry name" value="CYCLOINULO-OLIGOSACCHARIDE FRUCTANOTRANSFERASE-RELATED"/>
    <property type="match status" value="1"/>
</dbReference>
<dbReference type="PANTHER" id="PTHR35889:SF3">
    <property type="entry name" value="F-BOX DOMAIN-CONTAINING PROTEIN"/>
    <property type="match status" value="1"/>
</dbReference>
<evidence type="ECO:0000313" key="4">
    <source>
        <dbReference type="Proteomes" id="UP000319976"/>
    </source>
</evidence>
<evidence type="ECO:0000313" key="3">
    <source>
        <dbReference type="EMBL" id="QDT64718.1"/>
    </source>
</evidence>
<dbReference type="SMART" id="SM00635">
    <property type="entry name" value="BID_2"/>
    <property type="match status" value="1"/>
</dbReference>
<reference evidence="3 4" key="1">
    <citation type="submission" date="2019-02" db="EMBL/GenBank/DDBJ databases">
        <title>Deep-cultivation of Planctomycetes and their phenomic and genomic characterization uncovers novel biology.</title>
        <authorList>
            <person name="Wiegand S."/>
            <person name="Jogler M."/>
            <person name="Boedeker C."/>
            <person name="Pinto D."/>
            <person name="Vollmers J."/>
            <person name="Rivas-Marin E."/>
            <person name="Kohn T."/>
            <person name="Peeters S.H."/>
            <person name="Heuer A."/>
            <person name="Rast P."/>
            <person name="Oberbeckmann S."/>
            <person name="Bunk B."/>
            <person name="Jeske O."/>
            <person name="Meyerdierks A."/>
            <person name="Storesund J.E."/>
            <person name="Kallscheuer N."/>
            <person name="Luecker S."/>
            <person name="Lage O.M."/>
            <person name="Pohl T."/>
            <person name="Merkel B.J."/>
            <person name="Hornburger P."/>
            <person name="Mueller R.-W."/>
            <person name="Bruemmer F."/>
            <person name="Labrenz M."/>
            <person name="Spormann A.M."/>
            <person name="Op den Camp H."/>
            <person name="Overmann J."/>
            <person name="Amann R."/>
            <person name="Jetten M.S.M."/>
            <person name="Mascher T."/>
            <person name="Medema M.H."/>
            <person name="Devos D.P."/>
            <person name="Kaster A.-K."/>
            <person name="Ovreas L."/>
            <person name="Rohde M."/>
            <person name="Galperin M.Y."/>
            <person name="Jogler C."/>
        </authorList>
    </citation>
    <scope>NUCLEOTIDE SEQUENCE [LARGE SCALE GENOMIC DNA]</scope>
    <source>
        <strain evidence="3 4">V22</strain>
    </source>
</reference>
<dbReference type="InterPro" id="IPR008964">
    <property type="entry name" value="Invasin/intimin_cell_adhesion"/>
</dbReference>
<dbReference type="SUPFAM" id="SSF49373">
    <property type="entry name" value="Invasin/intimin cell-adhesion fragments"/>
    <property type="match status" value="1"/>
</dbReference>